<comment type="subunit">
    <text evidence="3 12">Homodimer.</text>
</comment>
<keyword evidence="6 12" id="KW-0028">Amino-acid biosynthesis</keyword>
<dbReference type="EMBL" id="LFQU01000006">
    <property type="protein sequence ID" value="KOO69001.1"/>
    <property type="molecule type" value="Genomic_DNA"/>
</dbReference>
<evidence type="ECO:0000256" key="7">
    <source>
        <dbReference type="ARBA" id="ARBA00022857"/>
    </source>
</evidence>
<evidence type="ECO:0000259" key="15">
    <source>
        <dbReference type="Pfam" id="PF16654"/>
    </source>
</evidence>
<evidence type="ECO:0000256" key="13">
    <source>
        <dbReference type="PIRSR" id="PIRSR025648-1"/>
    </source>
</evidence>
<dbReference type="EC" id="1.4.1.16" evidence="4 12"/>
<feature type="binding site" evidence="13">
    <location>
        <position position="171"/>
    </location>
    <ligand>
        <name>substrate</name>
    </ligand>
</feature>
<dbReference type="PANTHER" id="PTHR31873">
    <property type="entry name" value="L-ASPARTATE DEHYDROGENASE-RELATED"/>
    <property type="match status" value="1"/>
</dbReference>
<feature type="domain" description="Meso-diaminopimelate D-dehydrogenase C-terminal" evidence="15">
    <location>
        <begin position="120"/>
        <end position="179"/>
    </location>
</feature>
<keyword evidence="10 12" id="KW-0457">Lysine biosynthesis</keyword>
<evidence type="ECO:0000259" key="14">
    <source>
        <dbReference type="Pfam" id="PF01408"/>
    </source>
</evidence>
<dbReference type="GO" id="GO:0019877">
    <property type="term" value="P:diaminopimelate biosynthetic process"/>
    <property type="evidence" value="ECO:0007669"/>
    <property type="project" value="UniProtKB-UniRule"/>
</dbReference>
<dbReference type="Pfam" id="PF16654">
    <property type="entry name" value="DAPDH_C"/>
    <property type="match status" value="1"/>
</dbReference>
<evidence type="ECO:0000256" key="4">
    <source>
        <dbReference type="ARBA" id="ARBA00012080"/>
    </source>
</evidence>
<evidence type="ECO:0000256" key="8">
    <source>
        <dbReference type="ARBA" id="ARBA00022915"/>
    </source>
</evidence>
<feature type="binding site" evidence="13">
    <location>
        <position position="253"/>
    </location>
    <ligand>
        <name>substrate</name>
    </ligand>
</feature>
<dbReference type="InterPro" id="IPR036291">
    <property type="entry name" value="NAD(P)-bd_dom_sf"/>
</dbReference>
<keyword evidence="9 12" id="KW-0560">Oxidoreductase</keyword>
<dbReference type="Proteomes" id="UP000036951">
    <property type="component" value="Unassembled WGS sequence"/>
</dbReference>
<protein>
    <recommendedName>
        <fullName evidence="5 12">Meso-diaminopimelate D-dehydrogenase</fullName>
        <shortName evidence="12">DAPDH</shortName>
        <shortName evidence="12">Meso-DAP dehydrogenase</shortName>
        <ecNumber evidence="4 12">1.4.1.16</ecNumber>
    </recommendedName>
</protein>
<dbReference type="RefSeq" id="WP_053397959.1">
    <property type="nucleotide sequence ID" value="NZ_DAWBWQ010000178.1"/>
</dbReference>
<dbReference type="PANTHER" id="PTHR31873:SF6">
    <property type="entry name" value="ASPARTATE DEHYDROGENASE DOMAIN-CONTAINING PROTEIN"/>
    <property type="match status" value="1"/>
</dbReference>
<comment type="pathway">
    <text evidence="1 12">Amino-acid biosynthesis; L-lysine biosynthesis via DAP pathway; DL-2,6-diaminopimelate from (S)-tetrahydrodipicolinate: step 1/1.</text>
</comment>
<dbReference type="CDD" id="cd02270">
    <property type="entry name" value="meso-DAPDH_N"/>
    <property type="match status" value="1"/>
</dbReference>
<feature type="binding site" evidence="13">
    <location>
        <begin position="90"/>
        <end position="92"/>
    </location>
    <ligand>
        <name>NADP(+)</name>
        <dbReference type="ChEBI" id="CHEBI:58349"/>
    </ligand>
</feature>
<evidence type="ECO:0000256" key="9">
    <source>
        <dbReference type="ARBA" id="ARBA00023002"/>
    </source>
</evidence>
<evidence type="ECO:0000256" key="3">
    <source>
        <dbReference type="ARBA" id="ARBA00011738"/>
    </source>
</evidence>
<dbReference type="Gene3D" id="3.30.360.10">
    <property type="entry name" value="Dihydrodipicolinate Reductase, domain 2"/>
    <property type="match status" value="1"/>
</dbReference>
<accession>A0A8E1QY83</accession>
<dbReference type="NCBIfam" id="TIGR01921">
    <property type="entry name" value="DAP-DH"/>
    <property type="match status" value="1"/>
</dbReference>
<comment type="similarity">
    <text evidence="2 12">Belongs to the diaminopimelate dehydrogenase family.</text>
</comment>
<keyword evidence="13" id="KW-0547">Nucleotide-binding</keyword>
<dbReference type="Gene3D" id="3.40.50.720">
    <property type="entry name" value="NAD(P)-binding Rossmann-like Domain"/>
    <property type="match status" value="1"/>
</dbReference>
<dbReference type="OrthoDB" id="9779394at2"/>
<evidence type="ECO:0000256" key="1">
    <source>
        <dbReference type="ARBA" id="ARBA00004896"/>
    </source>
</evidence>
<evidence type="ECO:0000256" key="2">
    <source>
        <dbReference type="ARBA" id="ARBA00007442"/>
    </source>
</evidence>
<evidence type="ECO:0000256" key="12">
    <source>
        <dbReference type="PIRNR" id="PIRNR025648"/>
    </source>
</evidence>
<evidence type="ECO:0000313" key="17">
    <source>
        <dbReference type="Proteomes" id="UP000036951"/>
    </source>
</evidence>
<dbReference type="PIRSF" id="PIRSF025648">
    <property type="entry name" value="DDH"/>
    <property type="match status" value="1"/>
</dbReference>
<sequence>MKKIRAAVVGYGNIGKFAVEALEAAEDFEIAGIVRRHGAENKPAELADYEVVKDITELKDVDVAILATPTRSCEEYATKILALGINTVDSFDIHTSIREYRSNLMKICKEHGTVAVIAAGWDPGSDSVVRTLMQSLAPKGLSYTNFGPGMSMGHSVCVRSKEGVKNALSMTIPKGEGIHRRMVYVELEEGASLEEVTKAIKADPYFASDETYVMQVDSVDAVQDMGHGVNLVRKGVSGKTQNQRMEFNMSINNPALTGQVLVNVARASMRQQPGCYTMVEIPVIDLLPGDREELISHLV</sequence>
<feature type="binding site" evidence="13">
    <location>
        <begin position="11"/>
        <end position="14"/>
    </location>
    <ligand>
        <name>NADP(+)</name>
        <dbReference type="ChEBI" id="CHEBI:58349"/>
    </ligand>
</feature>
<organism evidence="16 17">
    <name type="scientific">Xylanibacter rarus</name>
    <dbReference type="NCBI Taxonomy" id="1676614"/>
    <lineage>
        <taxon>Bacteria</taxon>
        <taxon>Pseudomonadati</taxon>
        <taxon>Bacteroidota</taxon>
        <taxon>Bacteroidia</taxon>
        <taxon>Bacteroidales</taxon>
        <taxon>Prevotellaceae</taxon>
        <taxon>Xylanibacter</taxon>
    </lineage>
</organism>
<dbReference type="GO" id="GO:0047850">
    <property type="term" value="F:diaminopimelate dehydrogenase activity"/>
    <property type="evidence" value="ECO:0007669"/>
    <property type="project" value="UniProtKB-UniRule"/>
</dbReference>
<dbReference type="InterPro" id="IPR000683">
    <property type="entry name" value="Gfo/Idh/MocA-like_OxRdtase_N"/>
</dbReference>
<dbReference type="InterPro" id="IPR010190">
    <property type="entry name" value="Diaminopimelate_DH_Ddh"/>
</dbReference>
<keyword evidence="7 12" id="KW-0521">NADP</keyword>
<evidence type="ECO:0000313" key="16">
    <source>
        <dbReference type="EMBL" id="KOO69001.1"/>
    </source>
</evidence>
<evidence type="ECO:0000256" key="11">
    <source>
        <dbReference type="ARBA" id="ARBA00052023"/>
    </source>
</evidence>
<dbReference type="AlphaFoldDB" id="A0A8E1QY83"/>
<reference evidence="16 17" key="1">
    <citation type="submission" date="2015-06" db="EMBL/GenBank/DDBJ databases">
        <title>Prevotella sp. 109, sp. nov., a novel member of the family Prevotellaceae isolated from human faeces.</title>
        <authorList>
            <person name="Shkoporov A.N."/>
            <person name="Chaplin A.V."/>
            <person name="Kafarskaia L.I."/>
            <person name="Efimov B.A."/>
        </authorList>
    </citation>
    <scope>NUCLEOTIDE SEQUENCE [LARGE SCALE GENOMIC DNA]</scope>
    <source>
        <strain evidence="16 17">109</strain>
    </source>
</reference>
<keyword evidence="17" id="KW-1185">Reference proteome</keyword>
<dbReference type="GO" id="GO:0000166">
    <property type="term" value="F:nucleotide binding"/>
    <property type="evidence" value="ECO:0007669"/>
    <property type="project" value="UniProtKB-KW"/>
</dbReference>
<feature type="domain" description="Gfo/Idh/MocA-like oxidoreductase N-terminal" evidence="14">
    <location>
        <begin position="4"/>
        <end position="88"/>
    </location>
</feature>
<evidence type="ECO:0000256" key="5">
    <source>
        <dbReference type="ARBA" id="ARBA00021654"/>
    </source>
</evidence>
<feature type="binding site" evidence="13">
    <location>
        <position position="181"/>
    </location>
    <ligand>
        <name>substrate</name>
    </ligand>
</feature>
<dbReference type="Pfam" id="PF01408">
    <property type="entry name" value="GFO_IDH_MocA"/>
    <property type="match status" value="1"/>
</dbReference>
<keyword evidence="8 12" id="KW-0220">Diaminopimelate biosynthesis</keyword>
<proteinExistence type="inferred from homology"/>
<comment type="caution">
    <text evidence="16">The sequence shown here is derived from an EMBL/GenBank/DDBJ whole genome shotgun (WGS) entry which is preliminary data.</text>
</comment>
<comment type="catalytic activity">
    <reaction evidence="11 12">
        <text>meso-2,6-diaminopimelate + NADP(+) + H2O = (S)-2-amino-6-oxoheptanedioate + NH4(+) + NADPH + H(+)</text>
        <dbReference type="Rhea" id="RHEA:13561"/>
        <dbReference type="ChEBI" id="CHEBI:15377"/>
        <dbReference type="ChEBI" id="CHEBI:15378"/>
        <dbReference type="ChEBI" id="CHEBI:28938"/>
        <dbReference type="ChEBI" id="CHEBI:57783"/>
        <dbReference type="ChEBI" id="CHEBI:57791"/>
        <dbReference type="ChEBI" id="CHEBI:58349"/>
        <dbReference type="ChEBI" id="CHEBI:58556"/>
        <dbReference type="EC" id="1.4.1.16"/>
    </reaction>
</comment>
<dbReference type="UniPathway" id="UPA00034">
    <property type="reaction ID" value="UER00026"/>
</dbReference>
<gene>
    <name evidence="16" type="ORF">ACU52_04865</name>
</gene>
<evidence type="ECO:0000256" key="10">
    <source>
        <dbReference type="ARBA" id="ARBA00023154"/>
    </source>
</evidence>
<dbReference type="SUPFAM" id="SSF51735">
    <property type="entry name" value="NAD(P)-binding Rossmann-fold domains"/>
    <property type="match status" value="1"/>
</dbReference>
<comment type="function">
    <text evidence="12">Catalyzes the reversible NADPH-dependent reductive amination of L-2-amino-6-oxopimelate, the acyclic form of L-tetrahydrodipicolinate, to generate the meso compound, D,L-2,6-diaminopimelate.</text>
</comment>
<dbReference type="InterPro" id="IPR032094">
    <property type="entry name" value="Meso-DAP_DH_C"/>
</dbReference>
<evidence type="ECO:0000256" key="6">
    <source>
        <dbReference type="ARBA" id="ARBA00022605"/>
    </source>
</evidence>
<feature type="binding site" evidence="13">
    <location>
        <position position="227"/>
    </location>
    <ligand>
        <name>substrate</name>
    </ligand>
</feature>
<name>A0A8E1QY83_9BACT</name>
<dbReference type="GO" id="GO:0009089">
    <property type="term" value="P:lysine biosynthetic process via diaminopimelate"/>
    <property type="evidence" value="ECO:0007669"/>
    <property type="project" value="UniProtKB-UniRule"/>
</dbReference>
<feature type="binding site" evidence="13">
    <location>
        <begin position="119"/>
        <end position="123"/>
    </location>
    <ligand>
        <name>NADP(+)</name>
        <dbReference type="ChEBI" id="CHEBI:58349"/>
    </ligand>
</feature>
<dbReference type="SUPFAM" id="SSF55347">
    <property type="entry name" value="Glyceraldehyde-3-phosphate dehydrogenase-like, C-terminal domain"/>
    <property type="match status" value="1"/>
</dbReference>